<evidence type="ECO:0000313" key="1">
    <source>
        <dbReference type="EMBL" id="KAH7853346.1"/>
    </source>
</evidence>
<proteinExistence type="predicted"/>
<dbReference type="Proteomes" id="UP000828048">
    <property type="component" value="Chromosome 11"/>
</dbReference>
<reference evidence="1 2" key="1">
    <citation type="journal article" date="2021" name="Hortic Res">
        <title>High-quality reference genome and annotation aids understanding of berry development for evergreen blueberry (Vaccinium darrowii).</title>
        <authorList>
            <person name="Yu J."/>
            <person name="Hulse-Kemp A.M."/>
            <person name="Babiker E."/>
            <person name="Staton M."/>
        </authorList>
    </citation>
    <scope>NUCLEOTIDE SEQUENCE [LARGE SCALE GENOMIC DNA]</scope>
    <source>
        <strain evidence="2">cv. NJ 8807/NJ 8810</strain>
        <tissue evidence="1">Young leaf</tissue>
    </source>
</reference>
<protein>
    <submittedName>
        <fullName evidence="1">Uncharacterized protein</fullName>
    </submittedName>
</protein>
<name>A0ACB7YIB8_9ERIC</name>
<keyword evidence="2" id="KW-1185">Reference proteome</keyword>
<evidence type="ECO:0000313" key="2">
    <source>
        <dbReference type="Proteomes" id="UP000828048"/>
    </source>
</evidence>
<sequence>MRPHHHCKGTWGGLHYDKTALMELSLPLRASIKATLLPSSSSNETQLMKFYRRNISSTRSAMAFRIKTSLLLFLFLLISSVSSGKAEGFKDNAEPIYSLRKGSVQMNLRKLLVTLLDYDYTGPNPKHDPRRGKPGKNP</sequence>
<gene>
    <name evidence="1" type="ORF">Vadar_001421</name>
</gene>
<organism evidence="1 2">
    <name type="scientific">Vaccinium darrowii</name>
    <dbReference type="NCBI Taxonomy" id="229202"/>
    <lineage>
        <taxon>Eukaryota</taxon>
        <taxon>Viridiplantae</taxon>
        <taxon>Streptophyta</taxon>
        <taxon>Embryophyta</taxon>
        <taxon>Tracheophyta</taxon>
        <taxon>Spermatophyta</taxon>
        <taxon>Magnoliopsida</taxon>
        <taxon>eudicotyledons</taxon>
        <taxon>Gunneridae</taxon>
        <taxon>Pentapetalae</taxon>
        <taxon>asterids</taxon>
        <taxon>Ericales</taxon>
        <taxon>Ericaceae</taxon>
        <taxon>Vaccinioideae</taxon>
        <taxon>Vaccinieae</taxon>
        <taxon>Vaccinium</taxon>
    </lineage>
</organism>
<comment type="caution">
    <text evidence="1">The sequence shown here is derived from an EMBL/GenBank/DDBJ whole genome shotgun (WGS) entry which is preliminary data.</text>
</comment>
<accession>A0ACB7YIB8</accession>
<dbReference type="EMBL" id="CM037161">
    <property type="protein sequence ID" value="KAH7853346.1"/>
    <property type="molecule type" value="Genomic_DNA"/>
</dbReference>